<dbReference type="InterPro" id="IPR017871">
    <property type="entry name" value="ABC_transporter-like_CS"/>
</dbReference>
<dbReference type="InterPro" id="IPR027417">
    <property type="entry name" value="P-loop_NTPase"/>
</dbReference>
<dbReference type="CDD" id="cd03216">
    <property type="entry name" value="ABC_Carb_Monos_I"/>
    <property type="match status" value="1"/>
</dbReference>
<comment type="subcellular location">
    <subcellularLocation>
        <location evidence="1">Cell membrane</location>
        <topology evidence="1">Peripheral membrane protein</topology>
    </subcellularLocation>
</comment>
<reference evidence="11 12" key="1">
    <citation type="submission" date="2018-12" db="EMBL/GenBank/DDBJ databases">
        <title>Rubrispira sanarue gen. nov., sp., nov., a member of the order Silvanigrellales, isolated from a brackish lake in Hamamatsu Japan.</title>
        <authorList>
            <person name="Maejima Y."/>
            <person name="Iino T."/>
            <person name="Muraguchi Y."/>
            <person name="Fukuda K."/>
            <person name="Nojiri H."/>
            <person name="Ohkuma M."/>
            <person name="Moriuchi R."/>
            <person name="Dohra H."/>
            <person name="Kimbara K."/>
            <person name="Shintani M."/>
        </authorList>
    </citation>
    <scope>NUCLEOTIDE SEQUENCE [LARGE SCALE GENOMIC DNA]</scope>
    <source>
        <strain evidence="11 12">RF1110005</strain>
    </source>
</reference>
<dbReference type="Proteomes" id="UP000291236">
    <property type="component" value="Chromosome"/>
</dbReference>
<dbReference type="SUPFAM" id="SSF52540">
    <property type="entry name" value="P-loop containing nucleoside triphosphate hydrolases"/>
    <property type="match status" value="2"/>
</dbReference>
<feature type="domain" description="ABC transporter" evidence="10">
    <location>
        <begin position="262"/>
        <end position="504"/>
    </location>
</feature>
<evidence type="ECO:0000256" key="8">
    <source>
        <dbReference type="ARBA" id="ARBA00022967"/>
    </source>
</evidence>
<keyword evidence="12" id="KW-1185">Reference proteome</keyword>
<organism evidence="11 12">
    <name type="scientific">Fluviispira sanaruensis</name>
    <dbReference type="NCBI Taxonomy" id="2493639"/>
    <lineage>
        <taxon>Bacteria</taxon>
        <taxon>Pseudomonadati</taxon>
        <taxon>Bdellovibrionota</taxon>
        <taxon>Oligoflexia</taxon>
        <taxon>Silvanigrellales</taxon>
        <taxon>Silvanigrellaceae</taxon>
        <taxon>Fluviispira</taxon>
    </lineage>
</organism>
<evidence type="ECO:0000259" key="10">
    <source>
        <dbReference type="PROSITE" id="PS50893"/>
    </source>
</evidence>
<dbReference type="InterPro" id="IPR050107">
    <property type="entry name" value="ABC_carbohydrate_import_ATPase"/>
</dbReference>
<evidence type="ECO:0000256" key="6">
    <source>
        <dbReference type="ARBA" id="ARBA00022741"/>
    </source>
</evidence>
<dbReference type="KEGG" id="sbf:JCM31447_09430"/>
<keyword evidence="8" id="KW-1278">Translocase</keyword>
<keyword evidence="3" id="KW-1003">Cell membrane</keyword>
<dbReference type="EMBL" id="AP019368">
    <property type="protein sequence ID" value="BBH52502.1"/>
    <property type="molecule type" value="Genomic_DNA"/>
</dbReference>
<keyword evidence="2" id="KW-0813">Transport</keyword>
<accession>A0A4P2VUG5</accession>
<name>A0A4P2VUG5_FLUSA</name>
<keyword evidence="6" id="KW-0547">Nucleotide-binding</keyword>
<feature type="domain" description="ABC transporter" evidence="10">
    <location>
        <begin position="6"/>
        <end position="243"/>
    </location>
</feature>
<keyword evidence="5" id="KW-0677">Repeat</keyword>
<dbReference type="GO" id="GO:0016887">
    <property type="term" value="F:ATP hydrolysis activity"/>
    <property type="evidence" value="ECO:0007669"/>
    <property type="project" value="InterPro"/>
</dbReference>
<evidence type="ECO:0000256" key="1">
    <source>
        <dbReference type="ARBA" id="ARBA00004202"/>
    </source>
</evidence>
<evidence type="ECO:0000313" key="11">
    <source>
        <dbReference type="EMBL" id="BBH52502.1"/>
    </source>
</evidence>
<sequence>MLSSTLEMKNISKKFGAIKALSSVNLSVKKGEIHALCGENGAGKSTLMKIVSGLYPAGNYEGEIFVDGVLQNFRGTRDSELAGIAIIYQELALVKDMTVCENIFLGHEYTKSIFIDWEKSFNEAKKILQEVKLNVNPSDKISQLGVGEQQLVEIAKAIAKNANILILDEPTAALTEKEADNLLEIIKELRNKGKTCIYISHRLKEIYKIADRITILRDGKTIITSDKKDLCEDKLITKMVGRDLTEIYPRVEKKPGKVVFEVRNWTVQDPETGLKVVKNVSFKLHQGEILGIAGLMGAGRTELVMSIFGAWGKITSGELYLNGKKLNISKEKDAIQEGIALVSEDRKRFGLILGMNIKENITLSSIENITQFGIVDENKEISKSHKYVRDLKIKIHSIEELSGNLSGGNQQKVVLSKWLMTNPKVLILDEPTRGIDIGAKFEIYKIMNELIENGVCILMISSELQEILGVSDRILIMHEGEFKGDILYKNASQEKIMRYATGHTKGDELTV</sequence>
<dbReference type="GO" id="GO:0005886">
    <property type="term" value="C:plasma membrane"/>
    <property type="evidence" value="ECO:0007669"/>
    <property type="project" value="UniProtKB-SubCell"/>
</dbReference>
<dbReference type="PANTHER" id="PTHR43790:SF1">
    <property type="entry name" value="XYLOSE IMPORT ATP-BINDING PROTEIN XYLG"/>
    <property type="match status" value="1"/>
</dbReference>
<dbReference type="SMART" id="SM00382">
    <property type="entry name" value="AAA"/>
    <property type="match status" value="2"/>
</dbReference>
<protein>
    <submittedName>
        <fullName evidence="11">Xylose ABC transporter ATP-binding protein</fullName>
    </submittedName>
</protein>
<proteinExistence type="predicted"/>
<evidence type="ECO:0000256" key="3">
    <source>
        <dbReference type="ARBA" id="ARBA00022475"/>
    </source>
</evidence>
<evidence type="ECO:0000256" key="7">
    <source>
        <dbReference type="ARBA" id="ARBA00022840"/>
    </source>
</evidence>
<dbReference type="AlphaFoldDB" id="A0A4P2VUG5"/>
<dbReference type="CDD" id="cd03215">
    <property type="entry name" value="ABC_Carb_Monos_II"/>
    <property type="match status" value="1"/>
</dbReference>
<dbReference type="FunFam" id="3.40.50.300:FF:000127">
    <property type="entry name" value="Ribose import ATP-binding protein RbsA"/>
    <property type="match status" value="1"/>
</dbReference>
<evidence type="ECO:0000313" key="12">
    <source>
        <dbReference type="Proteomes" id="UP000291236"/>
    </source>
</evidence>
<gene>
    <name evidence="11" type="ORF">JCM31447_09430</name>
</gene>
<dbReference type="PROSITE" id="PS00211">
    <property type="entry name" value="ABC_TRANSPORTER_1"/>
    <property type="match status" value="1"/>
</dbReference>
<evidence type="ECO:0000256" key="5">
    <source>
        <dbReference type="ARBA" id="ARBA00022737"/>
    </source>
</evidence>
<dbReference type="GO" id="GO:0005524">
    <property type="term" value="F:ATP binding"/>
    <property type="evidence" value="ECO:0007669"/>
    <property type="project" value="UniProtKB-KW"/>
</dbReference>
<dbReference type="PROSITE" id="PS50893">
    <property type="entry name" value="ABC_TRANSPORTER_2"/>
    <property type="match status" value="2"/>
</dbReference>
<keyword evidence="7 11" id="KW-0067">ATP-binding</keyword>
<dbReference type="InterPro" id="IPR003593">
    <property type="entry name" value="AAA+_ATPase"/>
</dbReference>
<dbReference type="Pfam" id="PF00005">
    <property type="entry name" value="ABC_tran"/>
    <property type="match status" value="2"/>
</dbReference>
<keyword evidence="4" id="KW-0762">Sugar transport</keyword>
<dbReference type="PANTHER" id="PTHR43790">
    <property type="entry name" value="CARBOHYDRATE TRANSPORT ATP-BINDING PROTEIN MG119-RELATED"/>
    <property type="match status" value="1"/>
</dbReference>
<keyword evidence="9" id="KW-0472">Membrane</keyword>
<evidence type="ECO:0000256" key="9">
    <source>
        <dbReference type="ARBA" id="ARBA00023136"/>
    </source>
</evidence>
<dbReference type="InterPro" id="IPR003439">
    <property type="entry name" value="ABC_transporter-like_ATP-bd"/>
</dbReference>
<dbReference type="NCBIfam" id="NF010069">
    <property type="entry name" value="PRK13549.1"/>
    <property type="match status" value="1"/>
</dbReference>
<dbReference type="Gene3D" id="3.40.50.300">
    <property type="entry name" value="P-loop containing nucleotide triphosphate hydrolases"/>
    <property type="match status" value="2"/>
</dbReference>
<evidence type="ECO:0000256" key="2">
    <source>
        <dbReference type="ARBA" id="ARBA00022448"/>
    </source>
</evidence>
<evidence type="ECO:0000256" key="4">
    <source>
        <dbReference type="ARBA" id="ARBA00022597"/>
    </source>
</evidence>